<dbReference type="Proteomes" id="UP000676194">
    <property type="component" value="Chromosome"/>
</dbReference>
<keyword evidence="1 4" id="KW-0349">Heme</keyword>
<dbReference type="RefSeq" id="WP_213498418.1">
    <property type="nucleotide sequence ID" value="NZ_CP074694.1"/>
</dbReference>
<dbReference type="InterPro" id="IPR009056">
    <property type="entry name" value="Cyt_c-like_dom"/>
</dbReference>
<dbReference type="Gene3D" id="1.10.760.10">
    <property type="entry name" value="Cytochrome c-like domain"/>
    <property type="match status" value="1"/>
</dbReference>
<evidence type="ECO:0000313" key="8">
    <source>
        <dbReference type="EMBL" id="QVL33528.1"/>
    </source>
</evidence>
<keyword evidence="5" id="KW-0732">Signal</keyword>
<dbReference type="PROSITE" id="PS50222">
    <property type="entry name" value="EF_HAND_2"/>
    <property type="match status" value="1"/>
</dbReference>
<dbReference type="SUPFAM" id="SSF48371">
    <property type="entry name" value="ARM repeat"/>
    <property type="match status" value="1"/>
</dbReference>
<dbReference type="PROSITE" id="PS51007">
    <property type="entry name" value="CYTC"/>
    <property type="match status" value="1"/>
</dbReference>
<dbReference type="Gene3D" id="2.120.10.30">
    <property type="entry name" value="TolB, C-terminal domain"/>
    <property type="match status" value="1"/>
</dbReference>
<sequence>MKRYRIWPLVGTSLLGILLSGPSTSLLQAQTKKSNKKEAPPPTVEQLMRETRPAEDFKATIFATPDQANYPVFISAAPDGTLYVGSDQNGSLARDKHMGRIFRLRDTDGDGRADEVKTFVKDIDSPRGLAWDIDRLYVLHPPHLGVFVDKDGSGEAGEEKILVKNIAFTFKDRPADHTSNGITLGLDGWIYAAIGDFGFMEAEGTDGRKLQLRGGGVVRVRTDGTGLELFSYGTRNILQVAVSPLLDGFARDNTNDGDGWDVRFHHISGFENHGYPRFYKNFADEEVTPLADYGGGAGCGAAWIDDPRWPKKWNNRPFTADWGNGAIFAHPVEASGSTFIEKGKPSVFVRLPRPTDVDVDANGRAYVSSWRNGLFTYDGPNVGYITRIEPKDLKPEPLPDFAKLSPEALKKLMLETAVYKIRLESQRRLLRAPQSTKIDAELKAAVTDSSYSIPARLAALAYIQQKKGNAAFLASIASQNSDMSGYAVRFLGENPETTKEVAKEAVAECLKSAYPKTRLEALIAATRIGFPGEGITKLLGDSDALIAHTTVQCLAKREASAACFGVLDDSSVSKQARVGASRALAMMHTLEVVKGLISRLEKESVADRRQDILTALCRLYYKEAVWKGESWGTRPDYRGPYYAPVVWEGSAEIGKVLEKTLSNADALESVFLGEILAKNRVKIGDPLGRLVDLAKKDPKALPVLVEQLTKAEEVPPSTLDLLIQASEQKELTGKSVESLVRINQEKAYRAAFAAAEKEKESQRTIIGAPYRDQYLPFFTEKVKSGSSLAYAVLLKIAASPMSVVESKELASKLIEADWRDPKKRETLLAGAVLGNDRSLAKNIVEVVDKGGPESDVAAHALIALKLDATRVKAVFEAVGPKIKEMKVEEALTAGIKAKGEIWRGEQLFNAARCAVCHTISPDQVSKGPYLGNIAKTYRRKDLAESILLPSKIIAQGFQTNIFNMDDGKTYTGYVTREAADKVTIRDDKGTEIVLNKKNIERRTKSNISVMPEGLLAELKVIDLASLLDYLEDLAAHEPITAKKPAKK</sequence>
<dbReference type="GO" id="GO:0020037">
    <property type="term" value="F:heme binding"/>
    <property type="evidence" value="ECO:0007669"/>
    <property type="project" value="InterPro"/>
</dbReference>
<evidence type="ECO:0000256" key="5">
    <source>
        <dbReference type="SAM" id="SignalP"/>
    </source>
</evidence>
<evidence type="ECO:0000256" key="3">
    <source>
        <dbReference type="ARBA" id="ARBA00023004"/>
    </source>
</evidence>
<dbReference type="AlphaFoldDB" id="A0A8E6BAF7"/>
<dbReference type="InterPro" id="IPR011042">
    <property type="entry name" value="6-blade_b-propeller_TolB-like"/>
</dbReference>
<dbReference type="NCBIfam" id="TIGR02603">
    <property type="entry name" value="CxxCH_TIGR02603"/>
    <property type="match status" value="1"/>
</dbReference>
<accession>A0A8E6BAF7</accession>
<dbReference type="InterPro" id="IPR011041">
    <property type="entry name" value="Quinoprot_gluc/sorb_DH_b-prop"/>
</dbReference>
<dbReference type="KEGG" id="tsph:KIH39_06355"/>
<dbReference type="PANTHER" id="PTHR33546:SF1">
    <property type="entry name" value="LARGE, MULTIFUNCTIONAL SECRETED PROTEIN"/>
    <property type="match status" value="1"/>
</dbReference>
<dbReference type="EMBL" id="CP074694">
    <property type="protein sequence ID" value="QVL33528.1"/>
    <property type="molecule type" value="Genomic_DNA"/>
</dbReference>
<protein>
    <submittedName>
        <fullName evidence="8">C-type cytochrome</fullName>
    </submittedName>
</protein>
<dbReference type="InterPro" id="IPR011989">
    <property type="entry name" value="ARM-like"/>
</dbReference>
<name>A0A8E6BAF7_9BACT</name>
<evidence type="ECO:0000313" key="9">
    <source>
        <dbReference type="Proteomes" id="UP000676194"/>
    </source>
</evidence>
<dbReference type="PANTHER" id="PTHR33546">
    <property type="entry name" value="LARGE, MULTIFUNCTIONAL SECRETED PROTEIN-RELATED"/>
    <property type="match status" value="1"/>
</dbReference>
<evidence type="ECO:0000256" key="1">
    <source>
        <dbReference type="ARBA" id="ARBA00022617"/>
    </source>
</evidence>
<dbReference type="SUPFAM" id="SSF50952">
    <property type="entry name" value="Soluble quinoprotein glucose dehydrogenase"/>
    <property type="match status" value="1"/>
</dbReference>
<feature type="signal peptide" evidence="5">
    <location>
        <begin position="1"/>
        <end position="29"/>
    </location>
</feature>
<evidence type="ECO:0000259" key="7">
    <source>
        <dbReference type="PROSITE" id="PS51007"/>
    </source>
</evidence>
<keyword evidence="3 4" id="KW-0408">Iron</keyword>
<proteinExistence type="predicted"/>
<dbReference type="InterPro" id="IPR002048">
    <property type="entry name" value="EF_hand_dom"/>
</dbReference>
<feature type="domain" description="EF-hand" evidence="6">
    <location>
        <begin position="93"/>
        <end position="126"/>
    </location>
</feature>
<dbReference type="GO" id="GO:0005509">
    <property type="term" value="F:calcium ion binding"/>
    <property type="evidence" value="ECO:0007669"/>
    <property type="project" value="InterPro"/>
</dbReference>
<dbReference type="GO" id="GO:0009055">
    <property type="term" value="F:electron transfer activity"/>
    <property type="evidence" value="ECO:0007669"/>
    <property type="project" value="InterPro"/>
</dbReference>
<dbReference type="Gene3D" id="1.25.10.10">
    <property type="entry name" value="Leucine-rich Repeat Variant"/>
    <property type="match status" value="1"/>
</dbReference>
<organism evidence="8 9">
    <name type="scientific">Telmatocola sphagniphila</name>
    <dbReference type="NCBI Taxonomy" id="1123043"/>
    <lineage>
        <taxon>Bacteria</taxon>
        <taxon>Pseudomonadati</taxon>
        <taxon>Planctomycetota</taxon>
        <taxon>Planctomycetia</taxon>
        <taxon>Gemmatales</taxon>
        <taxon>Gemmataceae</taxon>
    </lineage>
</organism>
<dbReference type="InterPro" id="IPR055557">
    <property type="entry name" value="DUF7133"/>
</dbReference>
<reference evidence="8" key="1">
    <citation type="submission" date="2021-05" db="EMBL/GenBank/DDBJ databases">
        <title>Complete genome sequence of the cellulolytic planctomycete Telmatocola sphagniphila SP2T and characterization of the first cellulase from planctomycetes.</title>
        <authorList>
            <person name="Rakitin A.L."/>
            <person name="Beletsky A.V."/>
            <person name="Naumoff D.G."/>
            <person name="Kulichevskaya I.S."/>
            <person name="Mardanov A.V."/>
            <person name="Ravin N.V."/>
            <person name="Dedysh S.N."/>
        </authorList>
    </citation>
    <scope>NUCLEOTIDE SEQUENCE</scope>
    <source>
        <strain evidence="8">SP2T</strain>
    </source>
</reference>
<gene>
    <name evidence="8" type="ORF">KIH39_06355</name>
</gene>
<feature type="chain" id="PRO_5034063839" evidence="5">
    <location>
        <begin position="30"/>
        <end position="1047"/>
    </location>
</feature>
<evidence type="ECO:0000256" key="4">
    <source>
        <dbReference type="PROSITE-ProRule" id="PRU00433"/>
    </source>
</evidence>
<evidence type="ECO:0000256" key="2">
    <source>
        <dbReference type="ARBA" id="ARBA00022723"/>
    </source>
</evidence>
<dbReference type="Pfam" id="PF23500">
    <property type="entry name" value="DUF7133"/>
    <property type="match status" value="1"/>
</dbReference>
<feature type="domain" description="Cytochrome c" evidence="7">
    <location>
        <begin position="899"/>
        <end position="1034"/>
    </location>
</feature>
<dbReference type="InterPro" id="IPR036909">
    <property type="entry name" value="Cyt_c-like_dom_sf"/>
</dbReference>
<evidence type="ECO:0000259" key="6">
    <source>
        <dbReference type="PROSITE" id="PS50222"/>
    </source>
</evidence>
<keyword evidence="2 4" id="KW-0479">Metal-binding</keyword>
<dbReference type="InterPro" id="IPR013427">
    <property type="entry name" value="Haem-bd_dom_put"/>
</dbReference>
<keyword evidence="9" id="KW-1185">Reference proteome</keyword>
<dbReference type="InterPro" id="IPR016024">
    <property type="entry name" value="ARM-type_fold"/>
</dbReference>
<dbReference type="SUPFAM" id="SSF46626">
    <property type="entry name" value="Cytochrome c"/>
    <property type="match status" value="1"/>
</dbReference>
<dbReference type="Pfam" id="PF00034">
    <property type="entry name" value="Cytochrom_C"/>
    <property type="match status" value="1"/>
</dbReference>